<protein>
    <submittedName>
        <fullName evidence="1">Uncharacterized protein</fullName>
    </submittedName>
</protein>
<evidence type="ECO:0000313" key="1">
    <source>
        <dbReference type="EMBL" id="BCA30161.1"/>
    </source>
</evidence>
<reference evidence="1 2" key="1">
    <citation type="journal article" date="2020" name="Microbiol. Resour. Announc.">
        <title>Complete genome sequence of Pseudomonas otitidis strain MrB4, isolated from Lake Biwa in Japan.</title>
        <authorList>
            <person name="Miyazaki K."/>
            <person name="Hase E."/>
            <person name="Maruya T."/>
        </authorList>
    </citation>
    <scope>NUCLEOTIDE SEQUENCE [LARGE SCALE GENOMIC DNA]</scope>
    <source>
        <strain evidence="1 2">MrB4</strain>
    </source>
</reference>
<sequence>MPLEITFNDSGAEVHIGKFGRFDVPGLTEYEYKETETGRILSQSLNTFDVQAETISYVRNNKSLSSYGIEEQSAPIIENMVNHLAIHAGQLEQKAQAFNALEADLYRVPQLEQTHTAMAIEDREIRDWWRAMSAAQRTKHMQRAQEDPGSESTQRLCIALLRSPAPLALMDLETDHFRNIWQSHRRAVEPDKAADIDIGRSVLEKANRGMAHLIGIHGRVTGWTADKVLATILKCPDPSAQSGLVAFQFSPRDIAEMRKRIQQGRA</sequence>
<dbReference type="EMBL" id="AP022642">
    <property type="protein sequence ID" value="BCA30161.1"/>
    <property type="molecule type" value="Genomic_DNA"/>
</dbReference>
<name>A0A679GG50_9GAMM</name>
<dbReference type="GeneID" id="57399356"/>
<accession>A0A679GG50</accession>
<organism evidence="1 2">
    <name type="scientific">Metapseudomonas otitidis</name>
    <dbReference type="NCBI Taxonomy" id="319939"/>
    <lineage>
        <taxon>Bacteria</taxon>
        <taxon>Pseudomonadati</taxon>
        <taxon>Pseudomonadota</taxon>
        <taxon>Gammaproteobacteria</taxon>
        <taxon>Pseudomonadales</taxon>
        <taxon>Pseudomonadaceae</taxon>
        <taxon>Metapseudomonas</taxon>
    </lineage>
</organism>
<dbReference type="Proteomes" id="UP000501237">
    <property type="component" value="Chromosome"/>
</dbReference>
<dbReference type="AlphaFoldDB" id="A0A679GG50"/>
<dbReference type="RefSeq" id="WP_172434369.1">
    <property type="nucleotide sequence ID" value="NZ_AP022642.1"/>
</dbReference>
<gene>
    <name evidence="1" type="ORF">PtoMrB4_41380</name>
</gene>
<dbReference type="KEGG" id="poj:PtoMrB4_41380"/>
<proteinExistence type="predicted"/>
<evidence type="ECO:0000313" key="2">
    <source>
        <dbReference type="Proteomes" id="UP000501237"/>
    </source>
</evidence>